<reference evidence="6" key="1">
    <citation type="submission" date="2021-04" db="EMBL/GenBank/DDBJ databases">
        <title>Biosynthetic gene clusters of Dactylosporangioum roseum.</title>
        <authorList>
            <person name="Hartkoorn R.C."/>
            <person name="Beaudoing E."/>
            <person name="Hot D."/>
            <person name="Moureu S."/>
        </authorList>
    </citation>
    <scope>NUCLEOTIDE SEQUENCE</scope>
    <source>
        <strain evidence="6">NRRL B-16295</strain>
    </source>
</reference>
<dbReference type="Gene3D" id="2.60.40.1220">
    <property type="match status" value="1"/>
</dbReference>
<protein>
    <submittedName>
        <fullName evidence="6">Copper resistance protein CopC</fullName>
    </submittedName>
</protein>
<evidence type="ECO:0000313" key="6">
    <source>
        <dbReference type="EMBL" id="UWZ38595.1"/>
    </source>
</evidence>
<sequence length="244" mass="24963">MTGRLVNRLAATGRRWSSRFAAVAGLLSVLAFAANASAYVPRLSLVSSDPAAETHVAHLPRQLELHFNETLIEGQVTLTDPSGAAVELGGLTVRNEMARVVVSVPDGAAGRYTVSYSTTSTAGRASHGSFSFTVTTGAKPGRSAGSKSPSADATRGPAETAAPVGTSVAAAPADLRTGPSADPGALLPEPKSGPPAWWTFAAVVLVVACLLVAFLGFSRRRIRPGTAPRTAPRVPPTSPVSDAN</sequence>
<evidence type="ECO:0000256" key="3">
    <source>
        <dbReference type="SAM" id="MobiDB-lite"/>
    </source>
</evidence>
<name>A0ABY5ZC81_9ACTN</name>
<accession>A0ABY5ZC81</accession>
<evidence type="ECO:0000259" key="5">
    <source>
        <dbReference type="Pfam" id="PF04234"/>
    </source>
</evidence>
<dbReference type="SUPFAM" id="SSF81296">
    <property type="entry name" value="E set domains"/>
    <property type="match status" value="1"/>
</dbReference>
<proteinExistence type="predicted"/>
<feature type="compositionally biased region" description="Polar residues" evidence="3">
    <location>
        <begin position="121"/>
        <end position="136"/>
    </location>
</feature>
<keyword evidence="4" id="KW-0812">Transmembrane</keyword>
<evidence type="ECO:0000256" key="2">
    <source>
        <dbReference type="ARBA" id="ARBA00023008"/>
    </source>
</evidence>
<dbReference type="InterPro" id="IPR014756">
    <property type="entry name" value="Ig_E-set"/>
</dbReference>
<evidence type="ECO:0000313" key="7">
    <source>
        <dbReference type="Proteomes" id="UP001058271"/>
    </source>
</evidence>
<feature type="transmembrane region" description="Helical" evidence="4">
    <location>
        <begin position="196"/>
        <end position="217"/>
    </location>
</feature>
<dbReference type="EMBL" id="CP073721">
    <property type="protein sequence ID" value="UWZ38595.1"/>
    <property type="molecule type" value="Genomic_DNA"/>
</dbReference>
<feature type="region of interest" description="Disordered" evidence="3">
    <location>
        <begin position="223"/>
        <end position="244"/>
    </location>
</feature>
<evidence type="ECO:0000256" key="1">
    <source>
        <dbReference type="ARBA" id="ARBA00022729"/>
    </source>
</evidence>
<dbReference type="RefSeq" id="WP_260727965.1">
    <property type="nucleotide sequence ID" value="NZ_BAAABS010000095.1"/>
</dbReference>
<feature type="domain" description="CopC" evidence="5">
    <location>
        <begin position="44"/>
        <end position="134"/>
    </location>
</feature>
<keyword evidence="2" id="KW-0186">Copper</keyword>
<keyword evidence="7" id="KW-1185">Reference proteome</keyword>
<keyword evidence="4" id="KW-0472">Membrane</keyword>
<gene>
    <name evidence="6" type="ORF">Drose_10335</name>
</gene>
<dbReference type="InterPro" id="IPR007348">
    <property type="entry name" value="CopC_dom"/>
</dbReference>
<keyword evidence="4" id="KW-1133">Transmembrane helix</keyword>
<dbReference type="InterPro" id="IPR014755">
    <property type="entry name" value="Cu-Rt/internalin_Ig-like"/>
</dbReference>
<keyword evidence="1" id="KW-0732">Signal</keyword>
<organism evidence="6 7">
    <name type="scientific">Dactylosporangium roseum</name>
    <dbReference type="NCBI Taxonomy" id="47989"/>
    <lineage>
        <taxon>Bacteria</taxon>
        <taxon>Bacillati</taxon>
        <taxon>Actinomycetota</taxon>
        <taxon>Actinomycetes</taxon>
        <taxon>Micromonosporales</taxon>
        <taxon>Micromonosporaceae</taxon>
        <taxon>Dactylosporangium</taxon>
    </lineage>
</organism>
<dbReference type="Proteomes" id="UP001058271">
    <property type="component" value="Chromosome"/>
</dbReference>
<dbReference type="Pfam" id="PF04234">
    <property type="entry name" value="CopC"/>
    <property type="match status" value="1"/>
</dbReference>
<evidence type="ECO:0000256" key="4">
    <source>
        <dbReference type="SAM" id="Phobius"/>
    </source>
</evidence>
<feature type="region of interest" description="Disordered" evidence="3">
    <location>
        <begin position="121"/>
        <end position="165"/>
    </location>
</feature>